<dbReference type="Proteomes" id="UP001497457">
    <property type="component" value="Unassembled WGS sequence"/>
</dbReference>
<evidence type="ECO:0000259" key="1">
    <source>
        <dbReference type="PROSITE" id="PS50181"/>
    </source>
</evidence>
<sequence>MSAAKSHKGAPAAAPASGGDQIGALPDEILHRVLSFLPAQQAVQTCVLARRWIHLWKHATGLRIVGPDGNAPVPFEAAREFVDSLLLLRGASPLEIFELKVARAAVDVRRMRLWIRYALQHEVQELRLYIHGRTPTWAWPEDPPLASRNLTCLELHGLVFNHEFLDFSRCPALQHLKIKDCSFMFAERISSQSLKHLHIEGGRFNHSSRTRIHVPNLASLWLQVTDGRAPVLEKMPMLISATVGILATCADCCSRSNYGDCGNKSCRGCIQDDKSPLILCGISQAEAFVLAAYAKVFILRRDLKWCPTFSRLKSLTLCEDWCVPDVRGLACILEHSPVIEELRLLVFFKGNLYKVMKGSFDPKELPSTISAHLKRVEVLCGAGDGRVVEVLKFLSILNISFSSSEYRSLKADDKLLPLNSIGKLRCISGGTGN</sequence>
<dbReference type="CDD" id="cd22160">
    <property type="entry name" value="F-box_AtFBL13-like"/>
    <property type="match status" value="1"/>
</dbReference>
<protein>
    <recommendedName>
        <fullName evidence="1">F-box domain-containing protein</fullName>
    </recommendedName>
</protein>
<reference evidence="2 3" key="1">
    <citation type="submission" date="2024-10" db="EMBL/GenBank/DDBJ databases">
        <authorList>
            <person name="Ryan C."/>
        </authorList>
    </citation>
    <scope>NUCLEOTIDE SEQUENCE [LARGE SCALE GENOMIC DNA]</scope>
</reference>
<dbReference type="SUPFAM" id="SSF81383">
    <property type="entry name" value="F-box domain"/>
    <property type="match status" value="1"/>
</dbReference>
<dbReference type="EMBL" id="CAXIPR030000518">
    <property type="protein sequence ID" value="CAM0146253.1"/>
    <property type="molecule type" value="Genomic_DNA"/>
</dbReference>
<dbReference type="Pfam" id="PF00646">
    <property type="entry name" value="F-box"/>
    <property type="match status" value="1"/>
</dbReference>
<dbReference type="PANTHER" id="PTHR34223:SF115">
    <property type="entry name" value="F-BOX DOMAIN-CONTAINING PROTEIN"/>
    <property type="match status" value="1"/>
</dbReference>
<comment type="caution">
    <text evidence="2">The sequence shown here is derived from an EMBL/GenBank/DDBJ whole genome shotgun (WGS) entry which is preliminary data.</text>
</comment>
<dbReference type="InterPro" id="IPR053781">
    <property type="entry name" value="F-box_AtFBL13-like"/>
</dbReference>
<dbReference type="InterPro" id="IPR036047">
    <property type="entry name" value="F-box-like_dom_sf"/>
</dbReference>
<keyword evidence="3" id="KW-1185">Reference proteome</keyword>
<dbReference type="SUPFAM" id="SSF52047">
    <property type="entry name" value="RNI-like"/>
    <property type="match status" value="1"/>
</dbReference>
<dbReference type="Gene3D" id="1.20.1280.50">
    <property type="match status" value="1"/>
</dbReference>
<dbReference type="InterPro" id="IPR001810">
    <property type="entry name" value="F-box_dom"/>
</dbReference>
<evidence type="ECO:0000313" key="2">
    <source>
        <dbReference type="EMBL" id="CAM0146253.1"/>
    </source>
</evidence>
<dbReference type="PANTHER" id="PTHR34223">
    <property type="entry name" value="OS11G0201299 PROTEIN"/>
    <property type="match status" value="1"/>
</dbReference>
<feature type="domain" description="F-box" evidence="1">
    <location>
        <begin position="19"/>
        <end position="65"/>
    </location>
</feature>
<name>A0ABC9GW38_9POAL</name>
<evidence type="ECO:0000313" key="3">
    <source>
        <dbReference type="Proteomes" id="UP001497457"/>
    </source>
</evidence>
<accession>A0ABC9GW38</accession>
<dbReference type="AlphaFoldDB" id="A0ABC9GW38"/>
<organism evidence="2 3">
    <name type="scientific">Urochloa decumbens</name>
    <dbReference type="NCBI Taxonomy" id="240449"/>
    <lineage>
        <taxon>Eukaryota</taxon>
        <taxon>Viridiplantae</taxon>
        <taxon>Streptophyta</taxon>
        <taxon>Embryophyta</taxon>
        <taxon>Tracheophyta</taxon>
        <taxon>Spermatophyta</taxon>
        <taxon>Magnoliopsida</taxon>
        <taxon>Liliopsida</taxon>
        <taxon>Poales</taxon>
        <taxon>Poaceae</taxon>
        <taxon>PACMAD clade</taxon>
        <taxon>Panicoideae</taxon>
        <taxon>Panicodae</taxon>
        <taxon>Paniceae</taxon>
        <taxon>Melinidinae</taxon>
        <taxon>Urochloa</taxon>
    </lineage>
</organism>
<dbReference type="PROSITE" id="PS50181">
    <property type="entry name" value="FBOX"/>
    <property type="match status" value="1"/>
</dbReference>
<dbReference type="InterPro" id="IPR053197">
    <property type="entry name" value="F-box_SCFL_complex_component"/>
</dbReference>
<proteinExistence type="predicted"/>
<gene>
    <name evidence="2" type="ORF">URODEC1_LOCUS119863</name>
</gene>